<reference evidence="14 15" key="1">
    <citation type="journal article" date="2013" name="Proc. Natl. Acad. Sci. U.S.A.">
        <title>Candidate phylum TM6 genome recovered from a hospital sink biofilm provides genomic insights into this uncultivated phylum.</title>
        <authorList>
            <person name="McLean J.S."/>
            <person name="Lombardo M.J."/>
            <person name="Badger J.H."/>
            <person name="Edlund A."/>
            <person name="Novotny M."/>
            <person name="Yee-Greenbaum J."/>
            <person name="Vyahhi N."/>
            <person name="Hall A.P."/>
            <person name="Yang Y."/>
            <person name="Dupont C.L."/>
            <person name="Ziegler M.G."/>
            <person name="Chitsaz H."/>
            <person name="Allen A.E."/>
            <person name="Yooseph S."/>
            <person name="Tesler G."/>
            <person name="Pevzner P.A."/>
            <person name="Friedman R.M."/>
            <person name="Nealson K.H."/>
            <person name="Venter J.C."/>
            <person name="Lasken R.S."/>
        </authorList>
    </citation>
    <scope>NUCLEOTIDE SEQUENCE [LARGE SCALE GENOMIC DNA]</scope>
    <source>
        <strain evidence="14 15">TM6SC1</strain>
    </source>
</reference>
<proteinExistence type="inferred from homology"/>
<dbReference type="GO" id="GO:0008270">
    <property type="term" value="F:zinc ion binding"/>
    <property type="evidence" value="ECO:0007669"/>
    <property type="project" value="UniProtKB-KW"/>
</dbReference>
<sequence>MAKNTTYYVCSQCTYQTIKWLGCCPECKEWNTFTEQTTHTSFGSSLQAKSAGNKSPTLHMQSLSTISTTSRPRMYSGIQEWDSVVGGGLMPDSLVVLTGDPGIGKSTLLLQICNALARAYKVYYFSTEESLLQVKIRADRLACTQEKLLFSDNAYLDAIMTTCESAKPDIVVIDSIQNCYQQSSQAFPGTVNHLRESTFQLMRLAKEKHITVIMTGHITKEGIIAGPKTLEHMVDAVFYLQGDDRLHIRMLRAVKNRFGTIDELGFFQMGGQGLEQVPDINAELIKSASQSPGSVLISELEGSRALLLELQALVVPSKLAMPQRVISGIDQKQVVLIAAILEKYLHIKLSTFDIFLKVSGGFKIKSSSVDMGIALALLSSYFQQPVPGPSLCIGEINLTGKIQPINYVNTYIKEAERFGINTLLVSYDQKIDTKNCRKRGFKSVYDLLSLFDEK</sequence>
<dbReference type="InterPro" id="IPR027417">
    <property type="entry name" value="P-loop_NTPase"/>
</dbReference>
<dbReference type="Gene3D" id="3.40.50.300">
    <property type="entry name" value="P-loop containing nucleotide triphosphate hydrolases"/>
    <property type="match status" value="1"/>
</dbReference>
<evidence type="ECO:0000256" key="5">
    <source>
        <dbReference type="ARBA" id="ARBA00022801"/>
    </source>
</evidence>
<dbReference type="Proteomes" id="UP000032214">
    <property type="component" value="Unassembled WGS sequence"/>
</dbReference>
<evidence type="ECO:0000256" key="7">
    <source>
        <dbReference type="ARBA" id="ARBA00022840"/>
    </source>
</evidence>
<keyword evidence="15" id="KW-1185">Reference proteome</keyword>
<dbReference type="GO" id="GO:0003684">
    <property type="term" value="F:damaged DNA binding"/>
    <property type="evidence" value="ECO:0007669"/>
    <property type="project" value="InterPro"/>
</dbReference>
<evidence type="ECO:0000256" key="9">
    <source>
        <dbReference type="ARBA" id="ARBA00023125"/>
    </source>
</evidence>
<dbReference type="InterPro" id="IPR041166">
    <property type="entry name" value="Rubredoxin_2"/>
</dbReference>
<comment type="caution">
    <text evidence="14">The sequence shown here is derived from an EMBL/GenBank/DDBJ whole genome shotgun (WGS) entry which is preliminary data.</text>
</comment>
<evidence type="ECO:0000256" key="4">
    <source>
        <dbReference type="ARBA" id="ARBA00022771"/>
    </source>
</evidence>
<dbReference type="AlphaFoldDB" id="A0A0D2JLL4"/>
<evidence type="ECO:0000256" key="10">
    <source>
        <dbReference type="ARBA" id="ARBA00023204"/>
    </source>
</evidence>
<dbReference type="SUPFAM" id="SSF54211">
    <property type="entry name" value="Ribosomal protein S5 domain 2-like"/>
    <property type="match status" value="1"/>
</dbReference>
<dbReference type="Pfam" id="PF13541">
    <property type="entry name" value="ChlI"/>
    <property type="match status" value="1"/>
</dbReference>
<dbReference type="PRINTS" id="PR01874">
    <property type="entry name" value="DNAREPAIRADA"/>
</dbReference>
<feature type="domain" description="RecA family profile 1" evidence="13">
    <location>
        <begin position="70"/>
        <end position="218"/>
    </location>
</feature>
<evidence type="ECO:0000256" key="12">
    <source>
        <dbReference type="RuleBase" id="RU003555"/>
    </source>
</evidence>
<dbReference type="NCBIfam" id="TIGR00416">
    <property type="entry name" value="sms"/>
    <property type="match status" value="1"/>
</dbReference>
<dbReference type="GO" id="GO:0005829">
    <property type="term" value="C:cytosol"/>
    <property type="evidence" value="ECO:0007669"/>
    <property type="project" value="TreeGrafter"/>
</dbReference>
<keyword evidence="6 12" id="KW-0862">Zinc</keyword>
<keyword evidence="4 12" id="KW-0863">Zinc-finger</keyword>
<comment type="similarity">
    <text evidence="12">Belongs to the RecA family. RadA subfamily.</text>
</comment>
<keyword evidence="8" id="KW-0346">Stress response</keyword>
<keyword evidence="5" id="KW-0378">Hydrolase</keyword>
<dbReference type="PANTHER" id="PTHR32472">
    <property type="entry name" value="DNA REPAIR PROTEIN RADA"/>
    <property type="match status" value="1"/>
</dbReference>
<dbReference type="PANTHER" id="PTHR32472:SF10">
    <property type="entry name" value="DNA REPAIR PROTEIN RADA-LIKE PROTEIN"/>
    <property type="match status" value="1"/>
</dbReference>
<evidence type="ECO:0000256" key="1">
    <source>
        <dbReference type="ARBA" id="ARBA00022723"/>
    </source>
</evidence>
<dbReference type="GO" id="GO:0000725">
    <property type="term" value="P:recombinational repair"/>
    <property type="evidence" value="ECO:0007669"/>
    <property type="project" value="TreeGrafter"/>
</dbReference>
<dbReference type="EMBL" id="ARQD01000002">
    <property type="protein sequence ID" value="KIX85223.1"/>
    <property type="molecule type" value="Genomic_DNA"/>
</dbReference>
<dbReference type="InterPro" id="IPR004504">
    <property type="entry name" value="DNA_repair_RadA"/>
</dbReference>
<evidence type="ECO:0000256" key="3">
    <source>
        <dbReference type="ARBA" id="ARBA00022763"/>
    </source>
</evidence>
<dbReference type="PROSITE" id="PS50162">
    <property type="entry name" value="RECA_2"/>
    <property type="match status" value="1"/>
</dbReference>
<dbReference type="SMART" id="SM00382">
    <property type="entry name" value="AAA"/>
    <property type="match status" value="1"/>
</dbReference>
<dbReference type="STRING" id="1306947.J120_02755"/>
<evidence type="ECO:0000256" key="11">
    <source>
        <dbReference type="NCBIfam" id="TIGR00416"/>
    </source>
</evidence>
<comment type="function">
    <text evidence="12">DNA-dependent ATPase involved in processing of recombination intermediates, plays a role in repairing DNA breaks. Stimulates the branch migration of RecA-mediated strand transfer reactions, allowing the 3' invading strand to extend heteroduplex DNA faster. Binds ssDNA in the presence of ADP but not other nucleotides, has ATPase activity that is stimulated by ssDNA and various branched DNA structures, but inhibited by SSB. Does not have RecA's homology-searching function.</text>
</comment>
<keyword evidence="7 12" id="KW-0067">ATP-binding</keyword>
<dbReference type="InterPro" id="IPR020568">
    <property type="entry name" value="Ribosomal_Su5_D2-typ_SF"/>
</dbReference>
<dbReference type="InterPro" id="IPR003593">
    <property type="entry name" value="AAA+_ATPase"/>
</dbReference>
<protein>
    <recommendedName>
        <fullName evidence="11 12">DNA repair protein RadA</fullName>
    </recommendedName>
</protein>
<dbReference type="Pfam" id="PF13481">
    <property type="entry name" value="AAA_25"/>
    <property type="match status" value="1"/>
</dbReference>
<evidence type="ECO:0000313" key="15">
    <source>
        <dbReference type="Proteomes" id="UP000032214"/>
    </source>
</evidence>
<dbReference type="Gene3D" id="3.30.230.10">
    <property type="match status" value="1"/>
</dbReference>
<accession>A0A0D2JLL4</accession>
<evidence type="ECO:0000313" key="14">
    <source>
        <dbReference type="EMBL" id="KIX85223.1"/>
    </source>
</evidence>
<keyword evidence="9 12" id="KW-0238">DNA-binding</keyword>
<evidence type="ECO:0000256" key="6">
    <source>
        <dbReference type="ARBA" id="ARBA00022833"/>
    </source>
</evidence>
<dbReference type="GO" id="GO:0140664">
    <property type="term" value="F:ATP-dependent DNA damage sensor activity"/>
    <property type="evidence" value="ECO:0007669"/>
    <property type="project" value="InterPro"/>
</dbReference>
<evidence type="ECO:0000259" key="13">
    <source>
        <dbReference type="PROSITE" id="PS50162"/>
    </source>
</evidence>
<name>A0A0D2JLL4_9BACT</name>
<evidence type="ECO:0000256" key="2">
    <source>
        <dbReference type="ARBA" id="ARBA00022741"/>
    </source>
</evidence>
<dbReference type="GO" id="GO:0005524">
    <property type="term" value="F:ATP binding"/>
    <property type="evidence" value="ECO:0007669"/>
    <property type="project" value="UniProtKB-UniRule"/>
</dbReference>
<keyword evidence="10 12" id="KW-0234">DNA repair</keyword>
<dbReference type="SUPFAM" id="SSF52540">
    <property type="entry name" value="P-loop containing nucleoside triphosphate hydrolases"/>
    <property type="match status" value="1"/>
</dbReference>
<keyword evidence="3 12" id="KW-0227">DNA damage</keyword>
<dbReference type="InterPro" id="IPR020588">
    <property type="entry name" value="RecA_ATP-bd"/>
</dbReference>
<evidence type="ECO:0000256" key="8">
    <source>
        <dbReference type="ARBA" id="ARBA00023016"/>
    </source>
</evidence>
<keyword evidence="1 12" id="KW-0479">Metal-binding</keyword>
<dbReference type="eggNOG" id="COG1066">
    <property type="taxonomic scope" value="Bacteria"/>
</dbReference>
<gene>
    <name evidence="14" type="ORF">J120_02755</name>
</gene>
<keyword evidence="2 12" id="KW-0547">Nucleotide-binding</keyword>
<dbReference type="Pfam" id="PF18073">
    <property type="entry name" value="Zn_ribbon_LapB"/>
    <property type="match status" value="1"/>
</dbReference>
<dbReference type="GO" id="GO:0016787">
    <property type="term" value="F:hydrolase activity"/>
    <property type="evidence" value="ECO:0007669"/>
    <property type="project" value="UniProtKB-KW"/>
</dbReference>
<dbReference type="InterPro" id="IPR014721">
    <property type="entry name" value="Ribsml_uS5_D2-typ_fold_subgr"/>
</dbReference>
<organism evidence="14 15">
    <name type="scientific">candidate division TM6 bacterium JCVI TM6SC1</name>
    <dbReference type="NCBI Taxonomy" id="1306947"/>
    <lineage>
        <taxon>Bacteria</taxon>
        <taxon>Candidatus Babelota</taxon>
        <taxon>Vermiphilus</taxon>
    </lineage>
</organism>